<accession>A0A1S7LJP0</accession>
<evidence type="ECO:0000313" key="1">
    <source>
        <dbReference type="EMBL" id="CRH06051.1"/>
    </source>
</evidence>
<dbReference type="EMBL" id="LO017727">
    <property type="protein sequence ID" value="CRH06051.1"/>
    <property type="molecule type" value="Genomic_DNA"/>
</dbReference>
<dbReference type="AlphaFoldDB" id="A0A1S7LJP0"/>
<reference evidence="1" key="1">
    <citation type="submission" date="2015-04" db="EMBL/GenBank/DDBJ databases">
        <authorList>
            <person name="Syromyatnikov M.Y."/>
            <person name="Popov V.N."/>
        </authorList>
    </citation>
    <scope>NUCLEOTIDE SEQUENCE</scope>
    <source>
        <strain evidence="1">MO-1</strain>
    </source>
</reference>
<name>A0A1S7LJP0_MAGMO</name>
<proteinExistence type="predicted"/>
<protein>
    <submittedName>
        <fullName evidence="1">Uncharacterized protein</fullName>
    </submittedName>
</protein>
<organism evidence="1">
    <name type="scientific">Magnetococcus massalia (strain MO-1)</name>
    <dbReference type="NCBI Taxonomy" id="451514"/>
    <lineage>
        <taxon>Bacteria</taxon>
        <taxon>Pseudomonadati</taxon>
        <taxon>Pseudomonadota</taxon>
        <taxon>Magnetococcia</taxon>
        <taxon>Magnetococcales</taxon>
        <taxon>Magnetococcaceae</taxon>
        <taxon>Magnetococcus</taxon>
    </lineage>
</organism>
<sequence length="62" mass="6580">MPIKLMLNTVLHRVREPSSWSGIAVLLAMFGLSQEQTGVITELLAATAALASVFISEPGKPS</sequence>
<gene>
    <name evidence="1" type="ORF">MAGMO_1875</name>
</gene>